<keyword evidence="2" id="KW-0808">Transferase</keyword>
<accession>A0ABZ1C485</accession>
<dbReference type="InterPro" id="IPR031165">
    <property type="entry name" value="GNAT_YJDJ"/>
</dbReference>
<dbReference type="GO" id="GO:0016746">
    <property type="term" value="F:acyltransferase activity"/>
    <property type="evidence" value="ECO:0007669"/>
    <property type="project" value="UniProtKB-KW"/>
</dbReference>
<proteinExistence type="predicted"/>
<dbReference type="EC" id="2.3.1.-" evidence="2"/>
<dbReference type="SUPFAM" id="SSF55729">
    <property type="entry name" value="Acyl-CoA N-acyltransferases (Nat)"/>
    <property type="match status" value="1"/>
</dbReference>
<sequence length="102" mass="11576">MPSVVHEPDHTRFVLTENDDFAELRYRLDGSVVTIIHTFVPGVWRGRGFAAQLVKSALTWAAAEDFRIIAECDYADGFIRRHPSYAHLLATRSDSIRETDLS</sequence>
<dbReference type="InterPro" id="IPR016181">
    <property type="entry name" value="Acyl_CoA_acyltransferase"/>
</dbReference>
<protein>
    <submittedName>
        <fullName evidence="2">GNAT family N-acetyltransferase</fullName>
        <ecNumber evidence="2">2.3.1.-</ecNumber>
    </submittedName>
</protein>
<reference evidence="2 3" key="2">
    <citation type="submission" date="2023-12" db="EMBL/GenBank/DDBJ databases">
        <title>Description of an unclassified Opitutus bacterium of Verrucomicrobiota.</title>
        <authorList>
            <person name="Zhang D.-F."/>
        </authorList>
    </citation>
    <scope>NUCLEOTIDE SEQUENCE [LARGE SCALE GENOMIC DNA]</scope>
    <source>
        <strain evidence="2 3">WL0086</strain>
    </source>
</reference>
<dbReference type="Proteomes" id="UP000738431">
    <property type="component" value="Chromosome"/>
</dbReference>
<organism evidence="2 3">
    <name type="scientific">Actomonas aquatica</name>
    <dbReference type="NCBI Taxonomy" id="2866162"/>
    <lineage>
        <taxon>Bacteria</taxon>
        <taxon>Pseudomonadati</taxon>
        <taxon>Verrucomicrobiota</taxon>
        <taxon>Opitutia</taxon>
        <taxon>Opitutales</taxon>
        <taxon>Opitutaceae</taxon>
        <taxon>Actomonas</taxon>
    </lineage>
</organism>
<dbReference type="InterPro" id="IPR045057">
    <property type="entry name" value="Gcn5-rel_NAT"/>
</dbReference>
<dbReference type="Gene3D" id="3.40.630.30">
    <property type="match status" value="1"/>
</dbReference>
<dbReference type="Pfam" id="PF14542">
    <property type="entry name" value="Acetyltransf_CG"/>
    <property type="match status" value="1"/>
</dbReference>
<keyword evidence="2" id="KW-0012">Acyltransferase</keyword>
<keyword evidence="3" id="KW-1185">Reference proteome</keyword>
<gene>
    <name evidence="2" type="ORF">K1X11_017105</name>
</gene>
<dbReference type="PANTHER" id="PTHR31435:SF9">
    <property type="entry name" value="PROTEIN NATD1"/>
    <property type="match status" value="1"/>
</dbReference>
<dbReference type="PROSITE" id="PS51729">
    <property type="entry name" value="GNAT_YJDJ"/>
    <property type="match status" value="1"/>
</dbReference>
<evidence type="ECO:0000259" key="1">
    <source>
        <dbReference type="PROSITE" id="PS51729"/>
    </source>
</evidence>
<name>A0ABZ1C485_9BACT</name>
<feature type="domain" description="N-acetyltransferase" evidence="1">
    <location>
        <begin position="5"/>
        <end position="90"/>
    </location>
</feature>
<evidence type="ECO:0000313" key="3">
    <source>
        <dbReference type="Proteomes" id="UP000738431"/>
    </source>
</evidence>
<dbReference type="EMBL" id="CP139781">
    <property type="protein sequence ID" value="WRQ86532.1"/>
    <property type="molecule type" value="Genomic_DNA"/>
</dbReference>
<evidence type="ECO:0000313" key="2">
    <source>
        <dbReference type="EMBL" id="WRQ86532.1"/>
    </source>
</evidence>
<dbReference type="PANTHER" id="PTHR31435">
    <property type="entry name" value="PROTEIN NATD1"/>
    <property type="match status" value="1"/>
</dbReference>
<reference evidence="2 3" key="1">
    <citation type="submission" date="2021-08" db="EMBL/GenBank/DDBJ databases">
        <authorList>
            <person name="Zhang D."/>
            <person name="Zhang A."/>
            <person name="Wang L."/>
        </authorList>
    </citation>
    <scope>NUCLEOTIDE SEQUENCE [LARGE SCALE GENOMIC DNA]</scope>
    <source>
        <strain evidence="2 3">WL0086</strain>
    </source>
</reference>